<dbReference type="InterPro" id="IPR036179">
    <property type="entry name" value="Ig-like_dom_sf"/>
</dbReference>
<evidence type="ECO:0000256" key="2">
    <source>
        <dbReference type="ARBA" id="ARBA00022692"/>
    </source>
</evidence>
<evidence type="ECO:0000256" key="4">
    <source>
        <dbReference type="ARBA" id="ARBA00023136"/>
    </source>
</evidence>
<evidence type="ECO:0000313" key="9">
    <source>
        <dbReference type="Ensembl" id="ENSPTRP00000067100.1"/>
    </source>
</evidence>
<dbReference type="PANTHER" id="PTHR11860:SF87">
    <property type="entry name" value="CMRF35-LIKE MOLECULE 8"/>
    <property type="match status" value="1"/>
</dbReference>
<dbReference type="Pfam" id="PF15330">
    <property type="entry name" value="SIT"/>
    <property type="match status" value="1"/>
</dbReference>
<dbReference type="AlphaFoldDB" id="A0A2I3RS13"/>
<evidence type="ECO:0000256" key="1">
    <source>
        <dbReference type="ARBA" id="ARBA00004370"/>
    </source>
</evidence>
<dbReference type="SUPFAM" id="SSF48726">
    <property type="entry name" value="Immunoglobulin"/>
    <property type="match status" value="1"/>
</dbReference>
<proteinExistence type="predicted"/>
<organism evidence="9 10">
    <name type="scientific">Pan troglodytes</name>
    <name type="common">Chimpanzee</name>
    <dbReference type="NCBI Taxonomy" id="9598"/>
    <lineage>
        <taxon>Eukaryota</taxon>
        <taxon>Metazoa</taxon>
        <taxon>Chordata</taxon>
        <taxon>Craniata</taxon>
        <taxon>Vertebrata</taxon>
        <taxon>Euteleostomi</taxon>
        <taxon>Mammalia</taxon>
        <taxon>Eutheria</taxon>
        <taxon>Euarchontoglires</taxon>
        <taxon>Primates</taxon>
        <taxon>Haplorrhini</taxon>
        <taxon>Catarrhini</taxon>
        <taxon>Hominidae</taxon>
        <taxon>Pan</taxon>
    </lineage>
</organism>
<evidence type="ECO:0000259" key="8">
    <source>
        <dbReference type="PROSITE" id="PS50835"/>
    </source>
</evidence>
<reference evidence="9" key="2">
    <citation type="submission" date="2025-08" db="UniProtKB">
        <authorList>
            <consortium name="Ensembl"/>
        </authorList>
    </citation>
    <scope>IDENTIFICATION</scope>
</reference>
<evidence type="ECO:0000313" key="10">
    <source>
        <dbReference type="Proteomes" id="UP000002277"/>
    </source>
</evidence>
<dbReference type="InterPro" id="IPR003599">
    <property type="entry name" value="Ig_sub"/>
</dbReference>
<dbReference type="PANTHER" id="PTHR11860">
    <property type="entry name" value="POLYMERIC-IMMUNOGLOBULIN RECEPTOR"/>
    <property type="match status" value="1"/>
</dbReference>
<reference evidence="9" key="3">
    <citation type="submission" date="2025-09" db="UniProtKB">
        <authorList>
            <consortium name="Ensembl"/>
        </authorList>
    </citation>
    <scope>IDENTIFICATION</scope>
</reference>
<keyword evidence="5" id="KW-1015">Disulfide bond</keyword>
<reference evidence="9 10" key="1">
    <citation type="journal article" date="2005" name="Nature">
        <title>Initial sequence of the chimpanzee genome and comparison with the human genome.</title>
        <authorList>
            <consortium name="Chimpanzee sequencing and analysis consortium"/>
        </authorList>
    </citation>
    <scope>NUCLEOTIDE SEQUENCE [LARGE SCALE GENOMIC DNA]</scope>
</reference>
<dbReference type="Bgee" id="ENSPTRG00000022952">
    <property type="expression patterns" value="Expressed in cerebellar cortex and 21 other cell types or tissues"/>
</dbReference>
<evidence type="ECO:0000256" key="3">
    <source>
        <dbReference type="ARBA" id="ARBA00022729"/>
    </source>
</evidence>
<evidence type="ECO:0000313" key="11">
    <source>
        <dbReference type="VGNC" id="VGNC:9172"/>
    </source>
</evidence>
<dbReference type="CDD" id="cd05716">
    <property type="entry name" value="IgV_pIgR_like"/>
    <property type="match status" value="1"/>
</dbReference>
<dbReference type="Ensembl" id="ENSPTRT00000084450.1">
    <property type="protein sequence ID" value="ENSPTRP00000067100.1"/>
    <property type="gene ID" value="ENSPTRG00000022952.5"/>
</dbReference>
<evidence type="ECO:0000256" key="7">
    <source>
        <dbReference type="SAM" id="Phobius"/>
    </source>
</evidence>
<protein>
    <submittedName>
        <fullName evidence="9">CD300a molecule</fullName>
    </submittedName>
</protein>
<keyword evidence="2 7" id="KW-0812">Transmembrane</keyword>
<feature type="region of interest" description="Disordered" evidence="6">
    <location>
        <begin position="267"/>
        <end position="288"/>
    </location>
</feature>
<keyword evidence="7" id="KW-1133">Transmembrane helix</keyword>
<feature type="transmembrane region" description="Helical" evidence="7">
    <location>
        <begin position="180"/>
        <end position="200"/>
    </location>
</feature>
<dbReference type="GO" id="GO:0016020">
    <property type="term" value="C:membrane"/>
    <property type="evidence" value="ECO:0007669"/>
    <property type="project" value="UniProtKB-SubCell"/>
</dbReference>
<dbReference type="InterPro" id="IPR013783">
    <property type="entry name" value="Ig-like_fold"/>
</dbReference>
<dbReference type="InterPro" id="IPR007110">
    <property type="entry name" value="Ig-like_dom"/>
</dbReference>
<dbReference type="EMBL" id="AACZ04070080">
    <property type="status" value="NOT_ANNOTATED_CDS"/>
    <property type="molecule type" value="Genomic_DNA"/>
</dbReference>
<keyword evidence="3" id="KW-0732">Signal</keyword>
<dbReference type="VGNC" id="VGNC:9172">
    <property type="gene designation" value="CD300A"/>
</dbReference>
<dbReference type="PROSITE" id="PS50835">
    <property type="entry name" value="IG_LIKE"/>
    <property type="match status" value="1"/>
</dbReference>
<dbReference type="InterPro" id="IPR050671">
    <property type="entry name" value="CD300_family_receptors"/>
</dbReference>
<dbReference type="Pfam" id="PF07686">
    <property type="entry name" value="V-set"/>
    <property type="match status" value="1"/>
</dbReference>
<dbReference type="GeneTree" id="ENSGT00940000163943"/>
<gene>
    <name evidence="9 11" type="primary">CD300A</name>
</gene>
<dbReference type="SMART" id="SM00409">
    <property type="entry name" value="IG"/>
    <property type="match status" value="1"/>
</dbReference>
<dbReference type="FunFam" id="2.60.40.10:FF:000370">
    <property type="entry name" value="CMRF35-like molecule 1"/>
    <property type="match status" value="1"/>
</dbReference>
<dbReference type="InterPro" id="IPR013106">
    <property type="entry name" value="Ig_V-set"/>
</dbReference>
<keyword evidence="10" id="KW-1185">Reference proteome</keyword>
<comment type="subcellular location">
    <subcellularLocation>
        <location evidence="1">Membrane</location>
    </subcellularLocation>
</comment>
<name>A0A2I3RS13_PANTR</name>
<feature type="domain" description="Ig-like" evidence="8">
    <location>
        <begin position="12"/>
        <end position="122"/>
    </location>
</feature>
<evidence type="ECO:0000256" key="6">
    <source>
        <dbReference type="SAM" id="MobiDB-lite"/>
    </source>
</evidence>
<sequence length="288" mass="32130">DWVTWDSGLCFPGCFAPSDRRTVAGPVGGSLRVQCRYEEAHRTLNKYWCRPPQIFLCDKIVETKGSARKRNGRVSIRDSPANLSFTVTLENLTEEDAGTYWCGVDTPWLRDFHDPVVEVEVSVFPASTSMTPASITAAKTSTITTAFPPVSSTTLFAVGATHSASIQEENEEVVNSQLPLLLSLLALLLLLLVGASLLAWRMFQKWIKGELAAKQSELHYANLELLMRPLQEKPAPPREVEVEYSTVASPREELHYASVVFDSNTNRIAAQRPREEEQDSDYSVIRKT</sequence>
<dbReference type="Proteomes" id="UP000002277">
    <property type="component" value="Chromosome 17"/>
</dbReference>
<accession>A0A2I3RS13</accession>
<keyword evidence="4 7" id="KW-0472">Membrane</keyword>
<evidence type="ECO:0000256" key="5">
    <source>
        <dbReference type="ARBA" id="ARBA00023157"/>
    </source>
</evidence>
<dbReference type="Gene3D" id="2.60.40.10">
    <property type="entry name" value="Immunoglobulins"/>
    <property type="match status" value="1"/>
</dbReference>